<evidence type="ECO:0000259" key="2">
    <source>
        <dbReference type="PROSITE" id="PS50188"/>
    </source>
</evidence>
<proteinExistence type="predicted"/>
<dbReference type="Proteomes" id="UP000887572">
    <property type="component" value="Unplaced"/>
</dbReference>
<feature type="signal peptide" evidence="1">
    <location>
        <begin position="1"/>
        <end position="24"/>
    </location>
</feature>
<dbReference type="PANTHER" id="PTHR12864">
    <property type="entry name" value="RAN BINDING PROTEIN 9-RELATED"/>
    <property type="match status" value="1"/>
</dbReference>
<evidence type="ECO:0000256" key="1">
    <source>
        <dbReference type="SAM" id="SignalP"/>
    </source>
</evidence>
<evidence type="ECO:0000313" key="4">
    <source>
        <dbReference type="WBParaSite" id="Gr19_v10_g2329.t1"/>
    </source>
</evidence>
<dbReference type="CDD" id="cd12885">
    <property type="entry name" value="SPRY_RanBP_like"/>
    <property type="match status" value="1"/>
</dbReference>
<dbReference type="InterPro" id="IPR044736">
    <property type="entry name" value="Gid1/RanBPM/SPLA_SPRY"/>
</dbReference>
<feature type="domain" description="B30.2/SPRY" evidence="2">
    <location>
        <begin position="41"/>
        <end position="221"/>
    </location>
</feature>
<dbReference type="AlphaFoldDB" id="A0A914HL48"/>
<dbReference type="InterPro" id="IPR001870">
    <property type="entry name" value="B30.2/SPRY"/>
</dbReference>
<dbReference type="InterPro" id="IPR003877">
    <property type="entry name" value="SPRY_dom"/>
</dbReference>
<feature type="chain" id="PRO_5037823971" evidence="1">
    <location>
        <begin position="25"/>
        <end position="229"/>
    </location>
</feature>
<organism evidence="3 4">
    <name type="scientific">Globodera rostochiensis</name>
    <name type="common">Golden nematode worm</name>
    <name type="synonym">Heterodera rostochiensis</name>
    <dbReference type="NCBI Taxonomy" id="31243"/>
    <lineage>
        <taxon>Eukaryota</taxon>
        <taxon>Metazoa</taxon>
        <taxon>Ecdysozoa</taxon>
        <taxon>Nematoda</taxon>
        <taxon>Chromadorea</taxon>
        <taxon>Rhabditida</taxon>
        <taxon>Tylenchina</taxon>
        <taxon>Tylenchomorpha</taxon>
        <taxon>Tylenchoidea</taxon>
        <taxon>Heteroderidae</taxon>
        <taxon>Heteroderinae</taxon>
        <taxon>Globodera</taxon>
    </lineage>
</organism>
<dbReference type="Pfam" id="PF00622">
    <property type="entry name" value="SPRY"/>
    <property type="match status" value="1"/>
</dbReference>
<name>A0A914HL48_GLORO</name>
<keyword evidence="1" id="KW-0732">Signal</keyword>
<evidence type="ECO:0000313" key="3">
    <source>
        <dbReference type="Proteomes" id="UP000887572"/>
    </source>
</evidence>
<keyword evidence="3" id="KW-1185">Reference proteome</keyword>
<dbReference type="SUPFAM" id="SSF49899">
    <property type="entry name" value="Concanavalin A-like lectins/glucanases"/>
    <property type="match status" value="1"/>
</dbReference>
<sequence>MPTFLFLAAICLLVAASILLQTDASPKANAKLEKVPSGNAESTPVLTLQNRWAYSARDEKLAWNSAARDEKLELTEPAGLIVQFIGENSKHRSVRAKLPIPKGNSGIFYYEVTISGDGDAIYIGLATEQMPLRDTYVGYNEGTYGYGSSGKFWGHEPKFDRNNIIGCGVNLKTRQIIYTHNGRPLETTGLLVAESAAELYPCVSLFTSGNEIEANFGTKPFKFNIAEGI</sequence>
<dbReference type="InterPro" id="IPR013320">
    <property type="entry name" value="ConA-like_dom_sf"/>
</dbReference>
<dbReference type="InterPro" id="IPR050618">
    <property type="entry name" value="Ubq-SigPath_Reg"/>
</dbReference>
<protein>
    <submittedName>
        <fullName evidence="4">B30.2/SPRY domain-containing protein</fullName>
    </submittedName>
</protein>
<dbReference type="WBParaSite" id="Gr19_v10_g2329.t1">
    <property type="protein sequence ID" value="Gr19_v10_g2329.t1"/>
    <property type="gene ID" value="Gr19_v10_g2329"/>
</dbReference>
<dbReference type="InterPro" id="IPR043136">
    <property type="entry name" value="B30.2/SPRY_sf"/>
</dbReference>
<accession>A0A914HL48</accession>
<dbReference type="PROSITE" id="PS50188">
    <property type="entry name" value="B302_SPRY"/>
    <property type="match status" value="1"/>
</dbReference>
<dbReference type="Gene3D" id="2.60.120.920">
    <property type="match status" value="1"/>
</dbReference>
<dbReference type="SMART" id="SM00449">
    <property type="entry name" value="SPRY"/>
    <property type="match status" value="1"/>
</dbReference>
<reference evidence="4" key="1">
    <citation type="submission" date="2022-11" db="UniProtKB">
        <authorList>
            <consortium name="WormBaseParasite"/>
        </authorList>
    </citation>
    <scope>IDENTIFICATION</scope>
</reference>